<dbReference type="EMBL" id="JAVIJP010000017">
    <property type="protein sequence ID" value="KAL3641313.1"/>
    <property type="molecule type" value="Genomic_DNA"/>
</dbReference>
<evidence type="ECO:0000313" key="3">
    <source>
        <dbReference type="Proteomes" id="UP001632038"/>
    </source>
</evidence>
<name>A0ABD3DGR8_9LAMI</name>
<dbReference type="Proteomes" id="UP001632038">
    <property type="component" value="Unassembled WGS sequence"/>
</dbReference>
<dbReference type="AlphaFoldDB" id="A0ABD3DGR8"/>
<comment type="caution">
    <text evidence="2">The sequence shown here is derived from an EMBL/GenBank/DDBJ whole genome shotgun (WGS) entry which is preliminary data.</text>
</comment>
<feature type="compositionally biased region" description="Basic and acidic residues" evidence="1">
    <location>
        <begin position="112"/>
        <end position="121"/>
    </location>
</feature>
<gene>
    <name evidence="2" type="ORF">CASFOL_016281</name>
</gene>
<accession>A0ABD3DGR8</accession>
<evidence type="ECO:0000313" key="2">
    <source>
        <dbReference type="EMBL" id="KAL3641313.1"/>
    </source>
</evidence>
<feature type="region of interest" description="Disordered" evidence="1">
    <location>
        <begin position="89"/>
        <end position="121"/>
    </location>
</feature>
<protein>
    <submittedName>
        <fullName evidence="2">Uncharacterized protein</fullName>
    </submittedName>
</protein>
<evidence type="ECO:0000256" key="1">
    <source>
        <dbReference type="SAM" id="MobiDB-lite"/>
    </source>
</evidence>
<feature type="compositionally biased region" description="Basic and acidic residues" evidence="1">
    <location>
        <begin position="89"/>
        <end position="99"/>
    </location>
</feature>
<proteinExistence type="predicted"/>
<organism evidence="2 3">
    <name type="scientific">Castilleja foliolosa</name>
    <dbReference type="NCBI Taxonomy" id="1961234"/>
    <lineage>
        <taxon>Eukaryota</taxon>
        <taxon>Viridiplantae</taxon>
        <taxon>Streptophyta</taxon>
        <taxon>Embryophyta</taxon>
        <taxon>Tracheophyta</taxon>
        <taxon>Spermatophyta</taxon>
        <taxon>Magnoliopsida</taxon>
        <taxon>eudicotyledons</taxon>
        <taxon>Gunneridae</taxon>
        <taxon>Pentapetalae</taxon>
        <taxon>asterids</taxon>
        <taxon>lamiids</taxon>
        <taxon>Lamiales</taxon>
        <taxon>Orobanchaceae</taxon>
        <taxon>Pedicularideae</taxon>
        <taxon>Castillejinae</taxon>
        <taxon>Castilleja</taxon>
    </lineage>
</organism>
<reference evidence="3" key="1">
    <citation type="journal article" date="2024" name="IScience">
        <title>Strigolactones Initiate the Formation of Haustorium-like Structures in Castilleja.</title>
        <authorList>
            <person name="Buerger M."/>
            <person name="Peterson D."/>
            <person name="Chory J."/>
        </authorList>
    </citation>
    <scope>NUCLEOTIDE SEQUENCE [LARGE SCALE GENOMIC DNA]</scope>
</reference>
<keyword evidence="3" id="KW-1185">Reference proteome</keyword>
<sequence length="121" mass="13573">MTCKMSNLHKSIYNSKCSSPRELNRMNTRSDDSDGYLIDMNKLKLKEPGHGENEDGFHGATGAPLWCSKCGNEVTAEKYDLHSSYCKGKGTENEDKWTEITDTWESSWGGGEGKKGEEKEE</sequence>